<comment type="caution">
    <text evidence="3">The sequence shown here is derived from an EMBL/GenBank/DDBJ whole genome shotgun (WGS) entry which is preliminary data.</text>
</comment>
<evidence type="ECO:0000259" key="2">
    <source>
        <dbReference type="PROSITE" id="PS51840"/>
    </source>
</evidence>
<dbReference type="InterPro" id="IPR039931">
    <property type="entry name" value="EEIG1/2-like"/>
</dbReference>
<feature type="region of interest" description="Disordered" evidence="1">
    <location>
        <begin position="334"/>
        <end position="404"/>
    </location>
</feature>
<dbReference type="PROSITE" id="PS51840">
    <property type="entry name" value="C2_NT"/>
    <property type="match status" value="1"/>
</dbReference>
<dbReference type="OrthoDB" id="3365224at2759"/>
<sequence>MTSLINKARKPKFEVHLIIYDLNNIPLVTGVSQVKWRIPGSLHAEHHGRTPKCPIVNHRVEYNYGVMVPVRIGIDKQSNLMECPMEFEVVQEFGSSTNSTSALPGVVVGSGVEKTTLGVVKINLSEYVEESEALLRNASRRTSYTAPVLDRPLTSTTTNSSNHTRKRSSLSVGASTVGGDSFLSKSTASSLGTSLEAEKIVDAHDANPARPFAPDIEEGVIRRHLMQQSKVNSTLKVGILMIQVDGDKNYSAPPLKTAPVFGGIAGVIPGVTGEPVEPGATDIRPGEAIGPGQAADPSIAGKSRDVYEVQDMYRRSLAASWASQPGELPADECIEDIFSGGDGFRTGPKTSSPSHPKPSSGSAPTSTSAIPPSTSSGEKSSRFPRFSKSSPDGHSASNSGEEANDLVGTLRPRDLARFKQHLHHAASHFHRSSEERPSRDHERLTAFPAFKDPVSDHSYNPAHSQSLQSHQQRATSKDDGGRNRSDSLASLAPTLGSSSDSRQQRGRDGAGFKKAREVEEFEVRDDLVAWTMPAVS</sequence>
<feature type="compositionally biased region" description="Basic and acidic residues" evidence="1">
    <location>
        <begin position="475"/>
        <end position="485"/>
    </location>
</feature>
<proteinExistence type="predicted"/>
<feature type="region of interest" description="Disordered" evidence="1">
    <location>
        <begin position="278"/>
        <end position="301"/>
    </location>
</feature>
<keyword evidence="4" id="KW-1185">Reference proteome</keyword>
<accession>A0A420Y8X8</accession>
<gene>
    <name evidence="3" type="ORF">DL546_007133</name>
</gene>
<evidence type="ECO:0000313" key="3">
    <source>
        <dbReference type="EMBL" id="RKU44346.1"/>
    </source>
</evidence>
<organism evidence="3 4">
    <name type="scientific">Coniochaeta pulveracea</name>
    <dbReference type="NCBI Taxonomy" id="177199"/>
    <lineage>
        <taxon>Eukaryota</taxon>
        <taxon>Fungi</taxon>
        <taxon>Dikarya</taxon>
        <taxon>Ascomycota</taxon>
        <taxon>Pezizomycotina</taxon>
        <taxon>Sordariomycetes</taxon>
        <taxon>Sordariomycetidae</taxon>
        <taxon>Coniochaetales</taxon>
        <taxon>Coniochaetaceae</taxon>
        <taxon>Coniochaeta</taxon>
    </lineage>
</organism>
<name>A0A420Y8X8_9PEZI</name>
<evidence type="ECO:0000256" key="1">
    <source>
        <dbReference type="SAM" id="MobiDB-lite"/>
    </source>
</evidence>
<dbReference type="EMBL" id="QVQW01000032">
    <property type="protein sequence ID" value="RKU44346.1"/>
    <property type="molecule type" value="Genomic_DNA"/>
</dbReference>
<feature type="compositionally biased region" description="Low complexity" evidence="1">
    <location>
        <begin position="346"/>
        <end position="390"/>
    </location>
</feature>
<protein>
    <recommendedName>
        <fullName evidence="2">C2 NT-type domain-containing protein</fullName>
    </recommendedName>
</protein>
<dbReference type="STRING" id="177199.A0A420Y8X8"/>
<dbReference type="PANTHER" id="PTHR21456:SF1">
    <property type="entry name" value="C2 NT-TYPE DOMAIN-CONTAINING PROTEIN"/>
    <property type="match status" value="1"/>
</dbReference>
<feature type="region of interest" description="Disordered" evidence="1">
    <location>
        <begin position="146"/>
        <end position="175"/>
    </location>
</feature>
<dbReference type="Proteomes" id="UP000275385">
    <property type="component" value="Unassembled WGS sequence"/>
</dbReference>
<feature type="region of interest" description="Disordered" evidence="1">
    <location>
        <begin position="451"/>
        <end position="518"/>
    </location>
</feature>
<dbReference type="AlphaFoldDB" id="A0A420Y8X8"/>
<evidence type="ECO:0000313" key="4">
    <source>
        <dbReference type="Proteomes" id="UP000275385"/>
    </source>
</evidence>
<feature type="compositionally biased region" description="Basic and acidic residues" evidence="1">
    <location>
        <begin position="502"/>
        <end position="518"/>
    </location>
</feature>
<reference evidence="3 4" key="1">
    <citation type="submission" date="2018-08" db="EMBL/GenBank/DDBJ databases">
        <title>Draft genome of the lignicolous fungus Coniochaeta pulveracea.</title>
        <authorList>
            <person name="Borstlap C.J."/>
            <person name="De Witt R.N."/>
            <person name="Botha A."/>
            <person name="Volschenk H."/>
        </authorList>
    </citation>
    <scope>NUCLEOTIDE SEQUENCE [LARGE SCALE GENOMIC DNA]</scope>
    <source>
        <strain evidence="3 4">CAB683</strain>
    </source>
</reference>
<feature type="domain" description="C2 NT-type" evidence="2">
    <location>
        <begin position="3"/>
        <end position="166"/>
    </location>
</feature>
<feature type="compositionally biased region" description="Polar residues" evidence="1">
    <location>
        <begin position="457"/>
        <end position="474"/>
    </location>
</feature>
<dbReference type="PANTHER" id="PTHR21456">
    <property type="entry name" value="FAMILY WITH SEQUENCE SIMILARITY 102"/>
    <property type="match status" value="1"/>
</dbReference>
<dbReference type="InterPro" id="IPR019448">
    <property type="entry name" value="NT-C2"/>
</dbReference>
<dbReference type="Pfam" id="PF10358">
    <property type="entry name" value="NT-C2"/>
    <property type="match status" value="1"/>
</dbReference>